<dbReference type="InterPro" id="IPR002637">
    <property type="entry name" value="RdgB/HAM1"/>
</dbReference>
<comment type="catalytic activity">
    <reaction evidence="10">
        <text>ITP + H2O = IMP + diphosphate + H(+)</text>
        <dbReference type="Rhea" id="RHEA:29399"/>
        <dbReference type="ChEBI" id="CHEBI:15377"/>
        <dbReference type="ChEBI" id="CHEBI:15378"/>
        <dbReference type="ChEBI" id="CHEBI:33019"/>
        <dbReference type="ChEBI" id="CHEBI:58053"/>
        <dbReference type="ChEBI" id="CHEBI:61402"/>
        <dbReference type="EC" id="3.6.1.66"/>
    </reaction>
</comment>
<comment type="catalytic activity">
    <reaction evidence="9 10">
        <text>XTP + H2O = XMP + diphosphate + H(+)</text>
        <dbReference type="Rhea" id="RHEA:28610"/>
        <dbReference type="ChEBI" id="CHEBI:15377"/>
        <dbReference type="ChEBI" id="CHEBI:15378"/>
        <dbReference type="ChEBI" id="CHEBI:33019"/>
        <dbReference type="ChEBI" id="CHEBI:57464"/>
        <dbReference type="ChEBI" id="CHEBI:61314"/>
        <dbReference type="EC" id="3.6.1.66"/>
    </reaction>
</comment>
<evidence type="ECO:0000256" key="1">
    <source>
        <dbReference type="ARBA" id="ARBA00008023"/>
    </source>
</evidence>
<evidence type="ECO:0000256" key="9">
    <source>
        <dbReference type="ARBA" id="ARBA00052017"/>
    </source>
</evidence>
<comment type="similarity">
    <text evidence="1 10 11">Belongs to the HAM1 NTPase family.</text>
</comment>
<sequence length="209" mass="22714">MKIVFATGNGGKLREASEILGEGFELVTPAQSGISEEIPETGKTLKANSVQKAQYIWDRCGQACFADDTGLEVDALGGAPGVYTARYAGEDKDFNRNMDKLLYELSVLETEASMAASVGLKMRPVSRRARFKSVVTLILDGEKHIFEGTLEGTIARAKAGNGGFGYDPVFIPDEFPDRTLAEITEEQKNAISHRGKALRAMAEYLNSLK</sequence>
<evidence type="ECO:0000256" key="10">
    <source>
        <dbReference type="HAMAP-Rule" id="MF_01405"/>
    </source>
</evidence>
<evidence type="ECO:0000313" key="12">
    <source>
        <dbReference type="EMBL" id="MBO8446018.1"/>
    </source>
</evidence>
<dbReference type="GO" id="GO:0017111">
    <property type="term" value="F:ribonucleoside triphosphate phosphatase activity"/>
    <property type="evidence" value="ECO:0007669"/>
    <property type="project" value="InterPro"/>
</dbReference>
<dbReference type="PANTHER" id="PTHR11067:SF9">
    <property type="entry name" value="INOSINE TRIPHOSPHATE PYROPHOSPHATASE"/>
    <property type="match status" value="1"/>
</dbReference>
<feature type="binding site" evidence="10">
    <location>
        <position position="188"/>
    </location>
    <ligand>
        <name>substrate</name>
    </ligand>
</feature>
<comment type="function">
    <text evidence="10">Pyrophosphatase that catalyzes the hydrolysis of nucleoside triphosphates to their monophosphate derivatives, with a high preference for the non-canonical purine nucleotides XTP (xanthosine triphosphate), dITP (deoxyinosine triphosphate) and ITP. Seems to function as a house-cleaning enzyme that removes non-canonical purine nucleotides from the nucleotide pool, thus preventing their incorporation into DNA/RNA and avoiding chromosomal lesions.</text>
</comment>
<organism evidence="12 13">
    <name type="scientific">Candidatus Cryptobacteroides merdavium</name>
    <dbReference type="NCBI Taxonomy" id="2840769"/>
    <lineage>
        <taxon>Bacteria</taxon>
        <taxon>Pseudomonadati</taxon>
        <taxon>Bacteroidota</taxon>
        <taxon>Bacteroidia</taxon>
        <taxon>Bacteroidales</taxon>
        <taxon>Candidatus Cryptobacteroides</taxon>
    </lineage>
</organism>
<proteinExistence type="inferred from homology"/>
<feature type="binding site" evidence="10">
    <location>
        <begin position="193"/>
        <end position="194"/>
    </location>
    <ligand>
        <name>substrate</name>
    </ligand>
</feature>
<feature type="active site" description="Proton acceptor" evidence="10">
    <location>
        <position position="68"/>
    </location>
</feature>
<dbReference type="HAMAP" id="MF_01405">
    <property type="entry name" value="Non_canon_purine_NTPase"/>
    <property type="match status" value="1"/>
</dbReference>
<evidence type="ECO:0000256" key="2">
    <source>
        <dbReference type="ARBA" id="ARBA00011738"/>
    </source>
</evidence>
<evidence type="ECO:0000256" key="5">
    <source>
        <dbReference type="ARBA" id="ARBA00022801"/>
    </source>
</evidence>
<dbReference type="Proteomes" id="UP000823619">
    <property type="component" value="Unassembled WGS sequence"/>
</dbReference>
<feature type="binding site" evidence="10">
    <location>
        <begin position="164"/>
        <end position="167"/>
    </location>
    <ligand>
        <name>substrate</name>
    </ligand>
</feature>
<dbReference type="Pfam" id="PF01725">
    <property type="entry name" value="Ham1p_like"/>
    <property type="match status" value="1"/>
</dbReference>
<dbReference type="Gene3D" id="3.90.950.10">
    <property type="match status" value="1"/>
</dbReference>
<dbReference type="AlphaFoldDB" id="A0A9D9EFJ8"/>
<feature type="binding site" evidence="10">
    <location>
        <begin position="7"/>
        <end position="12"/>
    </location>
    <ligand>
        <name>substrate</name>
    </ligand>
</feature>
<evidence type="ECO:0000256" key="4">
    <source>
        <dbReference type="ARBA" id="ARBA00022741"/>
    </source>
</evidence>
<keyword evidence="6 10" id="KW-0460">Magnesium</keyword>
<keyword evidence="5 10" id="KW-0378">Hydrolase</keyword>
<dbReference type="FunFam" id="3.90.950.10:FF:000001">
    <property type="entry name" value="dITP/XTP pyrophosphatase"/>
    <property type="match status" value="1"/>
</dbReference>
<gene>
    <name evidence="12" type="primary">rdgB</name>
    <name evidence="12" type="ORF">IAC23_10080</name>
</gene>
<dbReference type="NCBIfam" id="TIGR00042">
    <property type="entry name" value="RdgB/HAM1 family non-canonical purine NTP pyrophosphatase"/>
    <property type="match status" value="1"/>
</dbReference>
<dbReference type="GO" id="GO:0009117">
    <property type="term" value="P:nucleotide metabolic process"/>
    <property type="evidence" value="ECO:0007669"/>
    <property type="project" value="UniProtKB-KW"/>
</dbReference>
<accession>A0A9D9EFJ8</accession>
<dbReference type="PANTHER" id="PTHR11067">
    <property type="entry name" value="INOSINE TRIPHOSPHATE PYROPHOSPHATASE/HAM1 PROTEIN"/>
    <property type="match status" value="1"/>
</dbReference>
<comment type="catalytic activity">
    <reaction evidence="8 10">
        <text>dITP + H2O = dIMP + diphosphate + H(+)</text>
        <dbReference type="Rhea" id="RHEA:28342"/>
        <dbReference type="ChEBI" id="CHEBI:15377"/>
        <dbReference type="ChEBI" id="CHEBI:15378"/>
        <dbReference type="ChEBI" id="CHEBI:33019"/>
        <dbReference type="ChEBI" id="CHEBI:61194"/>
        <dbReference type="ChEBI" id="CHEBI:61382"/>
        <dbReference type="EC" id="3.6.1.66"/>
    </reaction>
</comment>
<feature type="binding site" evidence="10">
    <location>
        <position position="69"/>
    </location>
    <ligand>
        <name>substrate</name>
    </ligand>
</feature>
<dbReference type="EC" id="3.6.1.66" evidence="10"/>
<keyword evidence="7 10" id="KW-0546">Nucleotide metabolism</keyword>
<dbReference type="InterPro" id="IPR029001">
    <property type="entry name" value="ITPase-like_fam"/>
</dbReference>
<dbReference type="CDD" id="cd00515">
    <property type="entry name" value="HAM1"/>
    <property type="match status" value="1"/>
</dbReference>
<comment type="caution">
    <text evidence="12">The sequence shown here is derived from an EMBL/GenBank/DDBJ whole genome shotgun (WGS) entry which is preliminary data.</text>
</comment>
<dbReference type="GO" id="GO:0009146">
    <property type="term" value="P:purine nucleoside triphosphate catabolic process"/>
    <property type="evidence" value="ECO:0007669"/>
    <property type="project" value="UniProtKB-UniRule"/>
</dbReference>
<dbReference type="GO" id="GO:0046872">
    <property type="term" value="F:metal ion binding"/>
    <property type="evidence" value="ECO:0007669"/>
    <property type="project" value="UniProtKB-KW"/>
</dbReference>
<comment type="cofactor">
    <cofactor evidence="10">
        <name>Mg(2+)</name>
        <dbReference type="ChEBI" id="CHEBI:18420"/>
    </cofactor>
    <text evidence="10">Binds 1 Mg(2+) ion per subunit.</text>
</comment>
<dbReference type="GO" id="GO:0036222">
    <property type="term" value="F:XTP diphosphatase activity"/>
    <property type="evidence" value="ECO:0007669"/>
    <property type="project" value="UniProtKB-UniRule"/>
</dbReference>
<dbReference type="InterPro" id="IPR020922">
    <property type="entry name" value="dITP/XTP_pyrophosphatase"/>
</dbReference>
<comment type="caution">
    <text evidence="10">Lacks conserved residue(s) required for the propagation of feature annotation.</text>
</comment>
<evidence type="ECO:0000256" key="3">
    <source>
        <dbReference type="ARBA" id="ARBA00022723"/>
    </source>
</evidence>
<evidence type="ECO:0000256" key="11">
    <source>
        <dbReference type="RuleBase" id="RU003781"/>
    </source>
</evidence>
<evidence type="ECO:0000313" key="13">
    <source>
        <dbReference type="Proteomes" id="UP000823619"/>
    </source>
</evidence>
<dbReference type="EMBL" id="JADIMO010000131">
    <property type="protein sequence ID" value="MBO8446018.1"/>
    <property type="molecule type" value="Genomic_DNA"/>
</dbReference>
<dbReference type="GO" id="GO:0005829">
    <property type="term" value="C:cytosol"/>
    <property type="evidence" value="ECO:0007669"/>
    <property type="project" value="TreeGrafter"/>
</dbReference>
<reference evidence="12" key="2">
    <citation type="journal article" date="2021" name="PeerJ">
        <title>Extensive microbial diversity within the chicken gut microbiome revealed by metagenomics and culture.</title>
        <authorList>
            <person name="Gilroy R."/>
            <person name="Ravi A."/>
            <person name="Getino M."/>
            <person name="Pursley I."/>
            <person name="Horton D.L."/>
            <person name="Alikhan N.F."/>
            <person name="Baker D."/>
            <person name="Gharbi K."/>
            <person name="Hall N."/>
            <person name="Watson M."/>
            <person name="Adriaenssens E.M."/>
            <person name="Foster-Nyarko E."/>
            <person name="Jarju S."/>
            <person name="Secka A."/>
            <person name="Antonio M."/>
            <person name="Oren A."/>
            <person name="Chaudhuri R.R."/>
            <person name="La Ragione R."/>
            <person name="Hildebrand F."/>
            <person name="Pallen M.J."/>
        </authorList>
    </citation>
    <scope>NUCLEOTIDE SEQUENCE</scope>
    <source>
        <strain evidence="12">D5-748</strain>
    </source>
</reference>
<dbReference type="GO" id="GO:0035870">
    <property type="term" value="F:dITP diphosphatase activity"/>
    <property type="evidence" value="ECO:0007669"/>
    <property type="project" value="UniProtKB-UniRule"/>
</dbReference>
<dbReference type="SUPFAM" id="SSF52972">
    <property type="entry name" value="ITPase-like"/>
    <property type="match status" value="1"/>
</dbReference>
<dbReference type="GO" id="GO:0036220">
    <property type="term" value="F:ITP diphosphatase activity"/>
    <property type="evidence" value="ECO:0007669"/>
    <property type="project" value="UniProtKB-UniRule"/>
</dbReference>
<evidence type="ECO:0000256" key="6">
    <source>
        <dbReference type="ARBA" id="ARBA00022842"/>
    </source>
</evidence>
<keyword evidence="3 10" id="KW-0479">Metal-binding</keyword>
<comment type="subunit">
    <text evidence="2 10">Homodimer.</text>
</comment>
<reference evidence="12" key="1">
    <citation type="submission" date="2020-10" db="EMBL/GenBank/DDBJ databases">
        <authorList>
            <person name="Gilroy R."/>
        </authorList>
    </citation>
    <scope>NUCLEOTIDE SEQUENCE</scope>
    <source>
        <strain evidence="12">D5-748</strain>
    </source>
</reference>
<evidence type="ECO:0000256" key="8">
    <source>
        <dbReference type="ARBA" id="ARBA00051875"/>
    </source>
</evidence>
<dbReference type="GO" id="GO:0000166">
    <property type="term" value="F:nucleotide binding"/>
    <property type="evidence" value="ECO:0007669"/>
    <property type="project" value="UniProtKB-KW"/>
</dbReference>
<feature type="binding site" evidence="10">
    <location>
        <position position="68"/>
    </location>
    <ligand>
        <name>Mg(2+)</name>
        <dbReference type="ChEBI" id="CHEBI:18420"/>
    </ligand>
</feature>
<name>A0A9D9EFJ8_9BACT</name>
<protein>
    <recommendedName>
        <fullName evidence="10">dITP/XTP pyrophosphatase</fullName>
        <ecNumber evidence="10">3.6.1.66</ecNumber>
    </recommendedName>
    <alternativeName>
        <fullName evidence="10">Non-canonical purine NTP pyrophosphatase</fullName>
    </alternativeName>
    <alternativeName>
        <fullName evidence="10">Non-standard purine NTP pyrophosphatase</fullName>
    </alternativeName>
    <alternativeName>
        <fullName evidence="10">Nucleoside-triphosphate diphosphatase</fullName>
    </alternativeName>
    <alternativeName>
        <fullName evidence="10">Nucleoside-triphosphate pyrophosphatase</fullName>
        <shortName evidence="10">NTPase</shortName>
    </alternativeName>
</protein>
<evidence type="ECO:0000256" key="7">
    <source>
        <dbReference type="ARBA" id="ARBA00023080"/>
    </source>
</evidence>
<keyword evidence="4 10" id="KW-0547">Nucleotide-binding</keyword>